<gene>
    <name evidence="2" type="ORF">HMPREF9372_0958</name>
</gene>
<dbReference type="Proteomes" id="UP000005316">
    <property type="component" value="Unassembled WGS sequence"/>
</dbReference>
<accession>F9DQ78</accession>
<organism evidence="2 3">
    <name type="scientific">Sporosarcina newyorkensis 2681</name>
    <dbReference type="NCBI Taxonomy" id="1027292"/>
    <lineage>
        <taxon>Bacteria</taxon>
        <taxon>Bacillati</taxon>
        <taxon>Bacillota</taxon>
        <taxon>Bacilli</taxon>
        <taxon>Bacillales</taxon>
        <taxon>Caryophanaceae</taxon>
        <taxon>Sporosarcina</taxon>
    </lineage>
</organism>
<comment type="caution">
    <text evidence="2">The sequence shown here is derived from an EMBL/GenBank/DDBJ whole genome shotgun (WGS) entry which is preliminary data.</text>
</comment>
<dbReference type="InterPro" id="IPR051396">
    <property type="entry name" value="Bact_Antivir_Def_Nuclease"/>
</dbReference>
<dbReference type="EMBL" id="AFPZ01000024">
    <property type="protein sequence ID" value="EGQ27036.1"/>
    <property type="molecule type" value="Genomic_DNA"/>
</dbReference>
<dbReference type="SUPFAM" id="SSF52540">
    <property type="entry name" value="P-loop containing nucleoside triphosphate hydrolases"/>
    <property type="match status" value="1"/>
</dbReference>
<dbReference type="GO" id="GO:0016887">
    <property type="term" value="F:ATP hydrolysis activity"/>
    <property type="evidence" value="ECO:0007669"/>
    <property type="project" value="InterPro"/>
</dbReference>
<dbReference type="Gene3D" id="3.40.50.300">
    <property type="entry name" value="P-loop containing nucleotide triphosphate hydrolases"/>
    <property type="match status" value="1"/>
</dbReference>
<dbReference type="InterPro" id="IPR003959">
    <property type="entry name" value="ATPase_AAA_core"/>
</dbReference>
<dbReference type="PANTHER" id="PTHR43581:SF4">
    <property type="entry name" value="ATP_GTP PHOSPHATASE"/>
    <property type="match status" value="1"/>
</dbReference>
<proteinExistence type="predicted"/>
<sequence>MNVFVGENNSGKTSILEAIQLMSNPTSAREFQNVSRLRERSYLGRRYTSSEDLLIWMFALKPDQTLERDEIFMKYQTTNHLIELKSSFEVDEFVLLKEESENNLESADNLFNEEVVKQVTIDVDLKVDDEINRVEHVFEEFSPSHPRLYEQKNPFFKASFITAIDHKVYPLSTNILNEMIKSGKRSELVKALQQFDPKIIGIELLMDRVSRYRTMTIPYIQHEELGLVPISMFGDGLRKALLIATRIIQSAEGVLLIDEIETGVHTKLIPSFFEWITQMCIVYKVQLFATTHSLEALDGILKANLEDVSSLSVFRLEGEERTSKIRRFSGEQLKKLRYTLGQDVR</sequence>
<dbReference type="PANTHER" id="PTHR43581">
    <property type="entry name" value="ATP/GTP PHOSPHATASE"/>
    <property type="match status" value="1"/>
</dbReference>
<protein>
    <submittedName>
        <fullName evidence="2">AAA ATPase</fullName>
    </submittedName>
</protein>
<dbReference type="AlphaFoldDB" id="F9DQ78"/>
<dbReference type="GO" id="GO:0005524">
    <property type="term" value="F:ATP binding"/>
    <property type="evidence" value="ECO:0007669"/>
    <property type="project" value="InterPro"/>
</dbReference>
<dbReference type="HOGENOM" id="CLU_063816_1_1_9"/>
<reference evidence="2 3" key="1">
    <citation type="submission" date="2011-04" db="EMBL/GenBank/DDBJ databases">
        <authorList>
            <person name="Muzny D."/>
            <person name="Qin X."/>
            <person name="Deng J."/>
            <person name="Jiang H."/>
            <person name="Liu Y."/>
            <person name="Qu J."/>
            <person name="Song X.-Z."/>
            <person name="Zhang L."/>
            <person name="Thornton R."/>
            <person name="Coyle M."/>
            <person name="Francisco L."/>
            <person name="Jackson L."/>
            <person name="Javaid M."/>
            <person name="Korchina V."/>
            <person name="Kovar C."/>
            <person name="Mata R."/>
            <person name="Mathew T."/>
            <person name="Ngo R."/>
            <person name="Nguyen L."/>
            <person name="Nguyen N."/>
            <person name="Okwuonu G."/>
            <person name="Ongeri F."/>
            <person name="Pham C."/>
            <person name="Simmons D."/>
            <person name="Wilczek-Boney K."/>
            <person name="Hale W."/>
            <person name="Jakkamsetti A."/>
            <person name="Pham P."/>
            <person name="Ruth R."/>
            <person name="San Lucas F."/>
            <person name="Warren J."/>
            <person name="Zhang J."/>
            <person name="Zhao Z."/>
            <person name="Zhou C."/>
            <person name="Zhu D."/>
            <person name="Lee S."/>
            <person name="Bess C."/>
            <person name="Blankenburg K."/>
            <person name="Forbes L."/>
            <person name="Fu Q."/>
            <person name="Gubbala S."/>
            <person name="Hirani K."/>
            <person name="Jayaseelan J.C."/>
            <person name="Lara F."/>
            <person name="Munidasa M."/>
            <person name="Palculict T."/>
            <person name="Patil S."/>
            <person name="Pu L.-L."/>
            <person name="Saada N."/>
            <person name="Tang L."/>
            <person name="Weissenberger G."/>
            <person name="Zhu Y."/>
            <person name="Hemphill L."/>
            <person name="Shang Y."/>
            <person name="Youmans B."/>
            <person name="Ayvaz T."/>
            <person name="Ross M."/>
            <person name="Santibanez J."/>
            <person name="Aqrawi P."/>
            <person name="Gross S."/>
            <person name="Joshi V."/>
            <person name="Fowler G."/>
            <person name="Nazareth L."/>
            <person name="Reid J."/>
            <person name="Worley K."/>
            <person name="Petrosino J."/>
            <person name="Highlander S."/>
            <person name="Gibbs R."/>
        </authorList>
    </citation>
    <scope>NUCLEOTIDE SEQUENCE [LARGE SCALE GENOMIC DNA]</scope>
    <source>
        <strain evidence="2 3">2681</strain>
    </source>
</reference>
<evidence type="ECO:0000313" key="2">
    <source>
        <dbReference type="EMBL" id="EGQ27036.1"/>
    </source>
</evidence>
<dbReference type="Pfam" id="PF13304">
    <property type="entry name" value="AAA_21"/>
    <property type="match status" value="1"/>
</dbReference>
<feature type="domain" description="ATPase AAA-type core" evidence="1">
    <location>
        <begin position="1"/>
        <end position="298"/>
    </location>
</feature>
<name>F9DQ78_9BACL</name>
<evidence type="ECO:0000313" key="3">
    <source>
        <dbReference type="Proteomes" id="UP000005316"/>
    </source>
</evidence>
<dbReference type="InterPro" id="IPR027417">
    <property type="entry name" value="P-loop_NTPase"/>
</dbReference>
<evidence type="ECO:0000259" key="1">
    <source>
        <dbReference type="Pfam" id="PF13304"/>
    </source>
</evidence>
<dbReference type="eggNOG" id="COG1106">
    <property type="taxonomic scope" value="Bacteria"/>
</dbReference>